<feature type="signal peptide" evidence="1">
    <location>
        <begin position="1"/>
        <end position="18"/>
    </location>
</feature>
<dbReference type="NCBIfam" id="NF047580">
    <property type="entry name" value="BPSS1187_fam"/>
    <property type="match status" value="1"/>
</dbReference>
<dbReference type="EMBL" id="JACOGA010000015">
    <property type="protein sequence ID" value="MBC3875083.1"/>
    <property type="molecule type" value="Genomic_DNA"/>
</dbReference>
<evidence type="ECO:0000313" key="2">
    <source>
        <dbReference type="EMBL" id="MBC3875083.1"/>
    </source>
</evidence>
<proteinExistence type="predicted"/>
<feature type="chain" id="PRO_5045950440" description="Alpha/beta hydrolase" evidence="1">
    <location>
        <begin position="19"/>
        <end position="293"/>
    </location>
</feature>
<sequence>MKKLIAGMAFMLVSYAQAEVVRVDVRPSATAPEIKTADSPHIVLIDSGGGAGDLLLWMPGTLGRPHLGAQLDFPQFAAQQGYRVIILSYITDQAVSGICVGKNLRSNRSCAEDFRRKRIFGDEGFSLIADQPQDAIQYRFVKLLQHLKETRRDENWDQYLNTDGSPRWERIAVGGQSQGGGHAAFIAKTKPVARVIMLSGGWDMSAPAEIADWYVKPSATQPERWFATYHVEEPTANVMAEIYRALQIPAANVGALDKPVRGGKAHGEGLSNSAYQSWWKFALGRAASVSGSP</sequence>
<dbReference type="Proteomes" id="UP000624279">
    <property type="component" value="Unassembled WGS sequence"/>
</dbReference>
<name>A0ABR6YEW2_9BURK</name>
<accession>A0ABR6YEW2</accession>
<keyword evidence="1" id="KW-0732">Signal</keyword>
<gene>
    <name evidence="2" type="ORF">H8K55_15955</name>
</gene>
<evidence type="ECO:0000256" key="1">
    <source>
        <dbReference type="SAM" id="SignalP"/>
    </source>
</evidence>
<comment type="caution">
    <text evidence="2">The sequence shown here is derived from an EMBL/GenBank/DDBJ whole genome shotgun (WGS) entry which is preliminary data.</text>
</comment>
<dbReference type="InterPro" id="IPR029058">
    <property type="entry name" value="AB_hydrolase_fold"/>
</dbReference>
<dbReference type="InterPro" id="IPR058180">
    <property type="entry name" value="BPSS1187-like"/>
</dbReference>
<dbReference type="Gene3D" id="3.40.50.1820">
    <property type="entry name" value="alpha/beta hydrolase"/>
    <property type="match status" value="1"/>
</dbReference>
<dbReference type="SUPFAM" id="SSF53474">
    <property type="entry name" value="alpha/beta-Hydrolases"/>
    <property type="match status" value="1"/>
</dbReference>
<evidence type="ECO:0008006" key="4">
    <source>
        <dbReference type="Google" id="ProtNLM"/>
    </source>
</evidence>
<organism evidence="2 3">
    <name type="scientific">Undibacterium flavidum</name>
    <dbReference type="NCBI Taxonomy" id="2762297"/>
    <lineage>
        <taxon>Bacteria</taxon>
        <taxon>Pseudomonadati</taxon>
        <taxon>Pseudomonadota</taxon>
        <taxon>Betaproteobacteria</taxon>
        <taxon>Burkholderiales</taxon>
        <taxon>Oxalobacteraceae</taxon>
        <taxon>Undibacterium</taxon>
    </lineage>
</organism>
<protein>
    <recommendedName>
        <fullName evidence="4">Alpha/beta hydrolase</fullName>
    </recommendedName>
</protein>
<keyword evidence="3" id="KW-1185">Reference proteome</keyword>
<evidence type="ECO:0000313" key="3">
    <source>
        <dbReference type="Proteomes" id="UP000624279"/>
    </source>
</evidence>
<reference evidence="2 3" key="1">
    <citation type="submission" date="2020-08" db="EMBL/GenBank/DDBJ databases">
        <title>Novel species isolated from subtropical streams in China.</title>
        <authorList>
            <person name="Lu H."/>
        </authorList>
    </citation>
    <scope>NUCLEOTIDE SEQUENCE [LARGE SCALE GENOMIC DNA]</scope>
    <source>
        <strain evidence="2 3">LX15W</strain>
    </source>
</reference>